<proteinExistence type="predicted"/>
<evidence type="ECO:0000313" key="5">
    <source>
        <dbReference type="Proteomes" id="UP000694580"/>
    </source>
</evidence>
<dbReference type="Proteomes" id="UP000694580">
    <property type="component" value="Chromosome 11"/>
</dbReference>
<evidence type="ECO:0008006" key="6">
    <source>
        <dbReference type="Google" id="ProtNLM"/>
    </source>
</evidence>
<dbReference type="InterPro" id="IPR036116">
    <property type="entry name" value="FN3_sf"/>
</dbReference>
<dbReference type="GO" id="GO:0004896">
    <property type="term" value="F:cytokine receptor activity"/>
    <property type="evidence" value="ECO:0007669"/>
    <property type="project" value="TreeGrafter"/>
</dbReference>
<dbReference type="SUPFAM" id="SSF49265">
    <property type="entry name" value="Fibronectin type III"/>
    <property type="match status" value="2"/>
</dbReference>
<dbReference type="Pfam" id="PF01108">
    <property type="entry name" value="Tissue_fac"/>
    <property type="match status" value="1"/>
</dbReference>
<feature type="transmembrane region" description="Helical" evidence="1">
    <location>
        <begin position="218"/>
        <end position="243"/>
    </location>
</feature>
<evidence type="ECO:0000256" key="1">
    <source>
        <dbReference type="SAM" id="Phobius"/>
    </source>
</evidence>
<dbReference type="InterPro" id="IPR015373">
    <property type="entry name" value="Interferon/interleukin_rcp_dom"/>
</dbReference>
<dbReference type="InterPro" id="IPR050650">
    <property type="entry name" value="Type-II_Cytokine-TF_Rcpt"/>
</dbReference>
<accession>A0AAY4ATK0</accession>
<dbReference type="PANTHER" id="PTHR20859:SF46">
    <property type="entry name" value="INTERFERON GAMMA RECEPTOR 2"/>
    <property type="match status" value="1"/>
</dbReference>
<evidence type="ECO:0000313" key="4">
    <source>
        <dbReference type="Ensembl" id="ENSDCDP00010011680.1"/>
    </source>
</evidence>
<dbReference type="Pfam" id="PF09294">
    <property type="entry name" value="Interfer-bind"/>
    <property type="match status" value="1"/>
</dbReference>
<dbReference type="PANTHER" id="PTHR20859">
    <property type="entry name" value="INTERFERON/INTERLEUKIN RECEPTOR"/>
    <property type="match status" value="1"/>
</dbReference>
<feature type="domain" description="Fibronectin type-III" evidence="2">
    <location>
        <begin position="12"/>
        <end position="96"/>
    </location>
</feature>
<keyword evidence="1" id="KW-0472">Membrane</keyword>
<dbReference type="CDD" id="cd00063">
    <property type="entry name" value="FN3"/>
    <property type="match status" value="1"/>
</dbReference>
<feature type="domain" description="Interferon/interleukin receptor" evidence="3">
    <location>
        <begin position="108"/>
        <end position="208"/>
    </location>
</feature>
<dbReference type="Gene3D" id="2.60.40.10">
    <property type="entry name" value="Immunoglobulins"/>
    <property type="match status" value="1"/>
</dbReference>
<sequence length="310" mass="35328">IDTFVIFSVVILAEVRPPENVRIASVNLGLQLEWNAPANASGLLTYTTEYRGEMMNYTSACANQMHLKCDITGSITPFGVYSLRVRAERDREVSDWVEIKGFQLDLMTNISAPGLHVSSRNGEVNVQITNPEMRVSTLQDVYSPVEYLISFWKEGQPRQVSLRFRSEVKLLTLPMEYVMDGGRYCVEVSSFFIFLNKTTFPSNISCVTMAKDSELTNWAIFWALLASFGVVGTSVVLIFLAGWQFFKCIRYLHPKAKLPEHFKQVSVCVSIYRICIYSTLFRMYVVINYLKKDTSECIETGKVTNDQMRT</sequence>
<dbReference type="GeneTree" id="ENSGT00940000158231"/>
<reference evidence="4 5" key="1">
    <citation type="submission" date="2020-06" db="EMBL/GenBank/DDBJ databases">
        <authorList>
            <consortium name="Wellcome Sanger Institute Data Sharing"/>
        </authorList>
    </citation>
    <scope>NUCLEOTIDE SEQUENCE [LARGE SCALE GENOMIC DNA]</scope>
</reference>
<dbReference type="GO" id="GO:0005886">
    <property type="term" value="C:plasma membrane"/>
    <property type="evidence" value="ECO:0007669"/>
    <property type="project" value="TreeGrafter"/>
</dbReference>
<dbReference type="InterPro" id="IPR013783">
    <property type="entry name" value="Ig-like_fold"/>
</dbReference>
<gene>
    <name evidence="4" type="primary">TMEM130</name>
</gene>
<evidence type="ECO:0000259" key="3">
    <source>
        <dbReference type="Pfam" id="PF09294"/>
    </source>
</evidence>
<keyword evidence="5" id="KW-1185">Reference proteome</keyword>
<keyword evidence="1" id="KW-1133">Transmembrane helix</keyword>
<organism evidence="4 5">
    <name type="scientific">Denticeps clupeoides</name>
    <name type="common">denticle herring</name>
    <dbReference type="NCBI Taxonomy" id="299321"/>
    <lineage>
        <taxon>Eukaryota</taxon>
        <taxon>Metazoa</taxon>
        <taxon>Chordata</taxon>
        <taxon>Craniata</taxon>
        <taxon>Vertebrata</taxon>
        <taxon>Euteleostomi</taxon>
        <taxon>Actinopterygii</taxon>
        <taxon>Neopterygii</taxon>
        <taxon>Teleostei</taxon>
        <taxon>Clupei</taxon>
        <taxon>Clupeiformes</taxon>
        <taxon>Denticipitoidei</taxon>
        <taxon>Denticipitidae</taxon>
        <taxon>Denticeps</taxon>
    </lineage>
</organism>
<keyword evidence="1" id="KW-0812">Transmembrane</keyword>
<dbReference type="Ensembl" id="ENSDCDT00010012232.1">
    <property type="protein sequence ID" value="ENSDCDP00010011680.1"/>
    <property type="gene ID" value="ENSDCDG00010005197.1"/>
</dbReference>
<dbReference type="InterPro" id="IPR003961">
    <property type="entry name" value="FN3_dom"/>
</dbReference>
<protein>
    <recommendedName>
        <fullName evidence="6">Fibronectin type-III domain-containing protein</fullName>
    </recommendedName>
</protein>
<reference evidence="4" key="3">
    <citation type="submission" date="2025-09" db="UniProtKB">
        <authorList>
            <consortium name="Ensembl"/>
        </authorList>
    </citation>
    <scope>IDENTIFICATION</scope>
</reference>
<dbReference type="AlphaFoldDB" id="A0AAY4ATK0"/>
<name>A0AAY4ATK0_9TELE</name>
<reference evidence="4" key="2">
    <citation type="submission" date="2025-08" db="UniProtKB">
        <authorList>
            <consortium name="Ensembl"/>
        </authorList>
    </citation>
    <scope>IDENTIFICATION</scope>
</reference>
<evidence type="ECO:0000259" key="2">
    <source>
        <dbReference type="Pfam" id="PF01108"/>
    </source>
</evidence>